<dbReference type="GO" id="GO:0042048">
    <property type="term" value="P:olfactory behavior"/>
    <property type="evidence" value="ECO:0007669"/>
    <property type="project" value="TreeGrafter"/>
</dbReference>
<dbReference type="Proteomes" id="UP000007755">
    <property type="component" value="Unassembled WGS sequence"/>
</dbReference>
<dbReference type="OrthoDB" id="5978988at2759"/>
<dbReference type="AlphaFoldDB" id="F4WNX8"/>
<dbReference type="SMART" id="SM00708">
    <property type="entry name" value="PhBP"/>
    <property type="match status" value="2"/>
</dbReference>
<dbReference type="InterPro" id="IPR006170">
    <property type="entry name" value="PBP/GOBP"/>
</dbReference>
<dbReference type="eggNOG" id="ENOG502TCH3">
    <property type="taxonomic scope" value="Eukaryota"/>
</dbReference>
<evidence type="ECO:0000313" key="2">
    <source>
        <dbReference type="Proteomes" id="UP000007755"/>
    </source>
</evidence>
<organism evidence="2">
    <name type="scientific">Acromyrmex echinatior</name>
    <name type="common">Panamanian leafcutter ant</name>
    <name type="synonym">Acromyrmex octospinosus echinatior</name>
    <dbReference type="NCBI Taxonomy" id="103372"/>
    <lineage>
        <taxon>Eukaryota</taxon>
        <taxon>Metazoa</taxon>
        <taxon>Ecdysozoa</taxon>
        <taxon>Arthropoda</taxon>
        <taxon>Hexapoda</taxon>
        <taxon>Insecta</taxon>
        <taxon>Pterygota</taxon>
        <taxon>Neoptera</taxon>
        <taxon>Endopterygota</taxon>
        <taxon>Hymenoptera</taxon>
        <taxon>Apocrita</taxon>
        <taxon>Aculeata</taxon>
        <taxon>Formicoidea</taxon>
        <taxon>Formicidae</taxon>
        <taxon>Myrmicinae</taxon>
        <taxon>Acromyrmex</taxon>
    </lineage>
</organism>
<dbReference type="InterPro" id="IPR036728">
    <property type="entry name" value="PBP_GOBP_sf"/>
</dbReference>
<dbReference type="GO" id="GO:0035275">
    <property type="term" value="F:dibutyl phthalate binding"/>
    <property type="evidence" value="ECO:0007669"/>
    <property type="project" value="TreeGrafter"/>
</dbReference>
<evidence type="ECO:0000313" key="1">
    <source>
        <dbReference type="EMBL" id="EGI63909.1"/>
    </source>
</evidence>
<dbReference type="InParanoid" id="F4WNX8"/>
<dbReference type="GO" id="GO:0007608">
    <property type="term" value="P:sensory perception of smell"/>
    <property type="evidence" value="ECO:0007669"/>
    <property type="project" value="TreeGrafter"/>
</dbReference>
<reference evidence="1" key="1">
    <citation type="submission" date="2011-02" db="EMBL/GenBank/DDBJ databases">
        <title>The genome of the leaf-cutting ant Acromyrmex echinatior suggests key adaptations to social evolution and fungus farming.</title>
        <authorList>
            <person name="Nygaard S."/>
            <person name="Zhang G."/>
        </authorList>
    </citation>
    <scope>NUCLEOTIDE SEQUENCE</scope>
</reference>
<name>F4WNX8_ACREC</name>
<dbReference type="CDD" id="cd23992">
    <property type="entry name" value="PBP_GOBP"/>
    <property type="match status" value="2"/>
</dbReference>
<dbReference type="GO" id="GO:0005549">
    <property type="term" value="F:odorant binding"/>
    <property type="evidence" value="ECO:0007669"/>
    <property type="project" value="InterPro"/>
</dbReference>
<sequence>MPCQRHSDDEYLWTVIWYLRYAQYLDEDIHVLARAVNSVLESFKEIGKSKIRRKPKVMTMEQIEKAALSMRNTCTSKSHADAGAVAGIQKGEFPDDNQPLKCYTLCIMKTMRTFKNGRIDDGMMIKQMDLMMPPDMAGPLKVSLTKCAAEPPAGDDCETTYQFKRMSLEEAKEAILPLQKYCIDKVGTDPKMIADTIKGNFVSDWRLQCYFKCILLNTKIMKDDKIVEKALKNIVETMLLEEYIPPAMKTIEHCLPIVKKFKGCELAYELVKCGYDYGSSSMSKENSKNRTGWPMFYQSITQVSLYPCLLKVKQG</sequence>
<dbReference type="SUPFAM" id="SSF47565">
    <property type="entry name" value="Insect pheromone/odorant-binding proteins"/>
    <property type="match status" value="2"/>
</dbReference>
<dbReference type="Pfam" id="PF01395">
    <property type="entry name" value="PBP_GOBP"/>
    <property type="match status" value="2"/>
</dbReference>
<dbReference type="GO" id="GO:0005576">
    <property type="term" value="C:extracellular region"/>
    <property type="evidence" value="ECO:0007669"/>
    <property type="project" value="TreeGrafter"/>
</dbReference>
<dbReference type="EMBL" id="GL888243">
    <property type="protein sequence ID" value="EGI63909.1"/>
    <property type="molecule type" value="Genomic_DNA"/>
</dbReference>
<keyword evidence="2" id="KW-1185">Reference proteome</keyword>
<protein>
    <submittedName>
        <fullName evidence="1">Uncharacterized protein</fullName>
    </submittedName>
</protein>
<proteinExistence type="predicted"/>
<accession>F4WNX8</accession>
<dbReference type="Gene3D" id="1.10.238.20">
    <property type="entry name" value="Pheromone/general odorant binding protein domain"/>
    <property type="match status" value="2"/>
</dbReference>
<gene>
    <name evidence="1" type="ORF">G5I_07488</name>
</gene>
<dbReference type="PANTHER" id="PTHR21364">
    <property type="entry name" value="GENERAL ODORANT-BINDING PROTEIN 19A"/>
    <property type="match status" value="1"/>
</dbReference>
<dbReference type="PANTHER" id="PTHR21364:SF1">
    <property type="entry name" value="GENERAL ODORANT-BINDING PROTEIN LUSH"/>
    <property type="match status" value="1"/>
</dbReference>